<organism evidence="1 2">
    <name type="scientific">Phaeosphaeria nodorum (strain SN15 / ATCC MYA-4574 / FGSC 10173)</name>
    <name type="common">Glume blotch fungus</name>
    <name type="synonym">Parastagonospora nodorum</name>
    <dbReference type="NCBI Taxonomy" id="321614"/>
    <lineage>
        <taxon>Eukaryota</taxon>
        <taxon>Fungi</taxon>
        <taxon>Dikarya</taxon>
        <taxon>Ascomycota</taxon>
        <taxon>Pezizomycotina</taxon>
        <taxon>Dothideomycetes</taxon>
        <taxon>Pleosporomycetidae</taxon>
        <taxon>Pleosporales</taxon>
        <taxon>Pleosporineae</taxon>
        <taxon>Phaeosphaeriaceae</taxon>
        <taxon>Parastagonospora</taxon>
    </lineage>
</organism>
<dbReference type="EMBL" id="CP069039">
    <property type="protein sequence ID" value="QRD04780.1"/>
    <property type="molecule type" value="Genomic_DNA"/>
</dbReference>
<evidence type="ECO:0000313" key="2">
    <source>
        <dbReference type="Proteomes" id="UP000663193"/>
    </source>
</evidence>
<protein>
    <submittedName>
        <fullName evidence="1">Uncharacterized protein</fullName>
    </submittedName>
</protein>
<dbReference type="AlphaFoldDB" id="A0A7U2FJT7"/>
<proteinExistence type="predicted"/>
<sequence length="84" mass="9271">PSTARPMQMWVTGVTVGCYKMRQGIGSRRAPPVSAYTFVSSDILDLSSSFSWGFIAPRSLAFFVSLFSHPFLSLIPFPHLLTTT</sequence>
<evidence type="ECO:0000313" key="1">
    <source>
        <dbReference type="EMBL" id="QRD04780.1"/>
    </source>
</evidence>
<name>A0A7U2FJT7_PHANO</name>
<keyword evidence="2" id="KW-1185">Reference proteome</keyword>
<dbReference type="VEuPathDB" id="FungiDB:JI435_421670"/>
<gene>
    <name evidence="1" type="ORF">JI435_421670</name>
</gene>
<dbReference type="Proteomes" id="UP000663193">
    <property type="component" value="Chromosome 17"/>
</dbReference>
<feature type="non-terminal residue" evidence="1">
    <location>
        <position position="1"/>
    </location>
</feature>
<accession>A0A7U2FJT7</accession>
<reference evidence="2" key="1">
    <citation type="journal article" date="2021" name="BMC Genomics">
        <title>Chromosome-level genome assembly and manually-curated proteome of model necrotroph Parastagonospora nodorum Sn15 reveals a genome-wide trove of candidate effector homologs, and redundancy of virulence-related functions within an accessory chromosome.</title>
        <authorList>
            <person name="Bertazzoni S."/>
            <person name="Jones D.A.B."/>
            <person name="Phan H.T."/>
            <person name="Tan K.-C."/>
            <person name="Hane J.K."/>
        </authorList>
    </citation>
    <scope>NUCLEOTIDE SEQUENCE [LARGE SCALE GENOMIC DNA]</scope>
    <source>
        <strain evidence="2">SN15 / ATCC MYA-4574 / FGSC 10173)</strain>
    </source>
</reference>